<dbReference type="AlphaFoldDB" id="A0AA41HCQ0"/>
<evidence type="ECO:0000313" key="2">
    <source>
        <dbReference type="Proteomes" id="UP001155901"/>
    </source>
</evidence>
<comment type="caution">
    <text evidence="1">The sequence shown here is derived from an EMBL/GenBank/DDBJ whole genome shotgun (WGS) entry which is preliminary data.</text>
</comment>
<protein>
    <submittedName>
        <fullName evidence="1">BrnA antitoxin family protein</fullName>
    </submittedName>
</protein>
<name>A0AA41HCQ0_9BURK</name>
<accession>A0AA41HCQ0</accession>
<reference evidence="1" key="1">
    <citation type="submission" date="2021-07" db="EMBL/GenBank/DDBJ databases">
        <title>Characterization of violacein-producing bacteria and related species.</title>
        <authorList>
            <person name="Wilson H.S."/>
            <person name="De Leon M.E."/>
        </authorList>
    </citation>
    <scope>NUCLEOTIDE SEQUENCE</scope>
    <source>
        <strain evidence="1">HSC-15S17</strain>
    </source>
</reference>
<dbReference type="Pfam" id="PF14384">
    <property type="entry name" value="BrnA_antitoxin"/>
    <property type="match status" value="1"/>
</dbReference>
<dbReference type="InterPro" id="IPR025528">
    <property type="entry name" value="BrnA_antitoxin"/>
</dbReference>
<dbReference type="Proteomes" id="UP001155901">
    <property type="component" value="Unassembled WGS sequence"/>
</dbReference>
<gene>
    <name evidence="1" type="ORF">KVP70_24820</name>
</gene>
<sequence length="83" mass="10157">MPRRVLYLEGRRRRRRNDMNEAIDFSDIPELDDEFCKDAKMRPPLTQKDTVLLDHDIYEWFKSKGPDYQQRINLLLRSHMHKP</sequence>
<dbReference type="EMBL" id="JAHTGR010000015">
    <property type="protein sequence ID" value="MBV6324166.1"/>
    <property type="molecule type" value="Genomic_DNA"/>
</dbReference>
<proteinExistence type="predicted"/>
<organism evidence="1 2">
    <name type="scientific">Duganella violaceipulchra</name>
    <dbReference type="NCBI Taxonomy" id="2849652"/>
    <lineage>
        <taxon>Bacteria</taxon>
        <taxon>Pseudomonadati</taxon>
        <taxon>Pseudomonadota</taxon>
        <taxon>Betaproteobacteria</taxon>
        <taxon>Burkholderiales</taxon>
        <taxon>Oxalobacteraceae</taxon>
        <taxon>Telluria group</taxon>
        <taxon>Duganella</taxon>
    </lineage>
</organism>
<evidence type="ECO:0000313" key="1">
    <source>
        <dbReference type="EMBL" id="MBV6324166.1"/>
    </source>
</evidence>